<dbReference type="InterPro" id="IPR027417">
    <property type="entry name" value="P-loop_NTPase"/>
</dbReference>
<proteinExistence type="inferred from homology"/>
<dbReference type="PANTHER" id="PTHR43553">
    <property type="entry name" value="HEAVY METAL TRANSPORTER"/>
    <property type="match status" value="1"/>
</dbReference>
<keyword evidence="5 10" id="KW-1003">Cell membrane</keyword>
<organism evidence="12 13">
    <name type="scientific">Hafnia alvei</name>
    <dbReference type="NCBI Taxonomy" id="569"/>
    <lineage>
        <taxon>Bacteria</taxon>
        <taxon>Pseudomonadati</taxon>
        <taxon>Pseudomonadota</taxon>
        <taxon>Gammaproteobacteria</taxon>
        <taxon>Enterobacterales</taxon>
        <taxon>Hafniaceae</taxon>
        <taxon>Hafnia</taxon>
    </lineage>
</organism>
<dbReference type="PROSITE" id="PS00211">
    <property type="entry name" value="ABC_TRANSPORTER_1"/>
    <property type="match status" value="1"/>
</dbReference>
<protein>
    <recommendedName>
        <fullName evidence="10">ABC transporter ATP-binding protein</fullName>
    </recommendedName>
</protein>
<evidence type="ECO:0000256" key="3">
    <source>
        <dbReference type="ARBA" id="ARBA00022426"/>
    </source>
</evidence>
<comment type="similarity">
    <text evidence="2 10">Belongs to the ABC transporter superfamily.</text>
</comment>
<dbReference type="Proteomes" id="UP000094844">
    <property type="component" value="Unassembled WGS sequence"/>
</dbReference>
<dbReference type="NCBIfam" id="TIGR01166">
    <property type="entry name" value="cbiO"/>
    <property type="match status" value="1"/>
</dbReference>
<dbReference type="FunFam" id="3.40.50.300:FF:000224">
    <property type="entry name" value="Energy-coupling factor transporter ATP-binding protein EcfA"/>
    <property type="match status" value="1"/>
</dbReference>
<keyword evidence="4 10" id="KW-0813">Transport</keyword>
<sequence>MSMQTDTKPHIDGGLATRTLCFSYQDKPVLKHLTLDFSHFNVTGIIGANGSGKSTLFMNLSGIYQPQEGEVWWDDEPLVYSKKGLRALRQSVVTVFQDPDQQIFYSDVENDIAFSLRNLGIEEAEIKRRTDWALRLVDAQHFRHTPVQCLSFGQKKRVAIAGALVMQSDYLLLDEPTAGLDPSGRRKMLEIIEQIVAQGKRIIISSHDIDLIYQICDGLYLLSDGEVLSSGSPQEVLVNKTLLESAGLEQPWLVKLHCEAGLPLCKTEQEMIAVLRHWKEKQE</sequence>
<reference evidence="12 13" key="1">
    <citation type="submission" date="2016-09" db="EMBL/GenBank/DDBJ databases">
        <authorList>
            <person name="Capua I."/>
            <person name="De Benedictis P."/>
            <person name="Joannis T."/>
            <person name="Lombin L.H."/>
            <person name="Cattoli G."/>
        </authorList>
    </citation>
    <scope>NUCLEOTIDE SEQUENCE [LARGE SCALE GENOMIC DNA]</scope>
    <source>
        <strain evidence="12 13">GB001</strain>
    </source>
</reference>
<dbReference type="InterPro" id="IPR003593">
    <property type="entry name" value="AAA+_ATPase"/>
</dbReference>
<dbReference type="GO" id="GO:0043190">
    <property type="term" value="C:ATP-binding cassette (ABC) transporter complex"/>
    <property type="evidence" value="ECO:0007669"/>
    <property type="project" value="TreeGrafter"/>
</dbReference>
<dbReference type="InterPro" id="IPR005876">
    <property type="entry name" value="Co_trans_ATP-bd"/>
</dbReference>
<evidence type="ECO:0000256" key="6">
    <source>
        <dbReference type="ARBA" id="ARBA00022741"/>
    </source>
</evidence>
<evidence type="ECO:0000259" key="11">
    <source>
        <dbReference type="PROSITE" id="PS50893"/>
    </source>
</evidence>
<evidence type="ECO:0000313" key="12">
    <source>
        <dbReference type="EMBL" id="SCM50918.1"/>
    </source>
</evidence>
<evidence type="ECO:0000256" key="7">
    <source>
        <dbReference type="ARBA" id="ARBA00022840"/>
    </source>
</evidence>
<dbReference type="EMBL" id="FMIQ01000006">
    <property type="protein sequence ID" value="SCM50918.1"/>
    <property type="molecule type" value="Genomic_DNA"/>
</dbReference>
<comment type="function">
    <text evidence="10">Part of an ABC transporter complex. Responsible for energy coupling to the transport system.</text>
</comment>
<dbReference type="InterPro" id="IPR003439">
    <property type="entry name" value="ABC_transporter-like_ATP-bd"/>
</dbReference>
<dbReference type="PROSITE" id="PS50893">
    <property type="entry name" value="ABC_TRANSPORTER_2"/>
    <property type="match status" value="1"/>
</dbReference>
<dbReference type="GO" id="GO:0005524">
    <property type="term" value="F:ATP binding"/>
    <property type="evidence" value="ECO:0007669"/>
    <property type="project" value="UniProtKB-UniRule"/>
</dbReference>
<evidence type="ECO:0000256" key="2">
    <source>
        <dbReference type="ARBA" id="ARBA00005417"/>
    </source>
</evidence>
<dbReference type="Gene3D" id="3.40.50.300">
    <property type="entry name" value="P-loop containing nucleotide triphosphate hydrolases"/>
    <property type="match status" value="1"/>
</dbReference>
<keyword evidence="3" id="KW-0170">Cobalt</keyword>
<dbReference type="PANTHER" id="PTHR43553:SF24">
    <property type="entry name" value="ENERGY-COUPLING FACTOR TRANSPORTER ATP-BINDING PROTEIN ECFA1"/>
    <property type="match status" value="1"/>
</dbReference>
<dbReference type="GO" id="GO:0042626">
    <property type="term" value="F:ATPase-coupled transmembrane transporter activity"/>
    <property type="evidence" value="ECO:0007669"/>
    <property type="project" value="TreeGrafter"/>
</dbReference>
<name>A0A1C6YVM0_HAFAL</name>
<evidence type="ECO:0000256" key="10">
    <source>
        <dbReference type="RuleBase" id="RU364103"/>
    </source>
</evidence>
<keyword evidence="3" id="KW-0406">Ion transport</keyword>
<keyword evidence="9 10" id="KW-0472">Membrane</keyword>
<dbReference type="GO" id="GO:0016887">
    <property type="term" value="F:ATP hydrolysis activity"/>
    <property type="evidence" value="ECO:0007669"/>
    <property type="project" value="InterPro"/>
</dbReference>
<evidence type="ECO:0000256" key="8">
    <source>
        <dbReference type="ARBA" id="ARBA00022967"/>
    </source>
</evidence>
<comment type="subcellular location">
    <subcellularLocation>
        <location evidence="1 10">Cell membrane</location>
        <topology evidence="1 10">Peripheral membrane protein</topology>
    </subcellularLocation>
</comment>
<dbReference type="InterPro" id="IPR050095">
    <property type="entry name" value="ECF_ABC_transporter_ATP-bd"/>
</dbReference>
<evidence type="ECO:0000256" key="4">
    <source>
        <dbReference type="ARBA" id="ARBA00022448"/>
    </source>
</evidence>
<gene>
    <name evidence="12" type="ORF">BN1044_00367</name>
</gene>
<keyword evidence="6 10" id="KW-0547">Nucleotide-binding</keyword>
<dbReference type="InterPro" id="IPR017871">
    <property type="entry name" value="ABC_transporter-like_CS"/>
</dbReference>
<dbReference type="CDD" id="cd03225">
    <property type="entry name" value="ABC_cobalt_CbiO_domain1"/>
    <property type="match status" value="1"/>
</dbReference>
<accession>A0A1C6YVM0</accession>
<evidence type="ECO:0000256" key="5">
    <source>
        <dbReference type="ARBA" id="ARBA00022475"/>
    </source>
</evidence>
<feature type="domain" description="ABC transporter" evidence="11">
    <location>
        <begin position="15"/>
        <end position="249"/>
    </location>
</feature>
<keyword evidence="3" id="KW-0171">Cobalt transport</keyword>
<keyword evidence="8" id="KW-1278">Translocase</keyword>
<evidence type="ECO:0000313" key="13">
    <source>
        <dbReference type="Proteomes" id="UP000094844"/>
    </source>
</evidence>
<dbReference type="SMART" id="SM00382">
    <property type="entry name" value="AAA"/>
    <property type="match status" value="1"/>
</dbReference>
<dbReference type="AlphaFoldDB" id="A0A1C6YVM0"/>
<evidence type="ECO:0000256" key="1">
    <source>
        <dbReference type="ARBA" id="ARBA00004202"/>
    </source>
</evidence>
<evidence type="ECO:0000256" key="9">
    <source>
        <dbReference type="ARBA" id="ARBA00023136"/>
    </source>
</evidence>
<dbReference type="SUPFAM" id="SSF52540">
    <property type="entry name" value="P-loop containing nucleoside triphosphate hydrolases"/>
    <property type="match status" value="1"/>
</dbReference>
<keyword evidence="7 10" id="KW-0067">ATP-binding</keyword>
<dbReference type="GO" id="GO:0006824">
    <property type="term" value="P:cobalt ion transport"/>
    <property type="evidence" value="ECO:0007669"/>
    <property type="project" value="UniProtKB-KW"/>
</dbReference>
<dbReference type="Pfam" id="PF00005">
    <property type="entry name" value="ABC_tran"/>
    <property type="match status" value="1"/>
</dbReference>
<dbReference type="InterPro" id="IPR015856">
    <property type="entry name" value="ABC_transpr_CbiO/EcfA_su"/>
</dbReference>